<evidence type="ECO:0000313" key="3">
    <source>
        <dbReference type="Proteomes" id="UP000018534"/>
    </source>
</evidence>
<organism evidence="2 3">
    <name type="scientific">Salmonella enterica subsp. enterica serovar Cubana str. 76814</name>
    <dbReference type="NCBI Taxonomy" id="1192560"/>
    <lineage>
        <taxon>Bacteria</taxon>
        <taxon>Pseudomonadati</taxon>
        <taxon>Pseudomonadota</taxon>
        <taxon>Gammaproteobacteria</taxon>
        <taxon>Enterobacterales</taxon>
        <taxon>Enterobacteriaceae</taxon>
        <taxon>Salmonella</taxon>
    </lineage>
</organism>
<accession>V7IQR6</accession>
<dbReference type="EMBL" id="AZGR01000033">
    <property type="protein sequence ID" value="ETA88263.1"/>
    <property type="molecule type" value="Genomic_DNA"/>
</dbReference>
<protein>
    <submittedName>
        <fullName evidence="2">Uncharacterized protein</fullName>
    </submittedName>
</protein>
<keyword evidence="1" id="KW-0812">Transmembrane</keyword>
<name>V7IQR6_SALET</name>
<keyword evidence="1" id="KW-0472">Membrane</keyword>
<sequence>MFRQFLRPRHVLPQWLTVCKRHLDQTNKTDIHRGVSAVPRGRFISFASIGWLFYAVVRLVVVQSYALVLKKKKLDIYIAIGVVITLS</sequence>
<dbReference type="AlphaFoldDB" id="V7IQR6"/>
<evidence type="ECO:0000313" key="2">
    <source>
        <dbReference type="EMBL" id="ETA88263.1"/>
    </source>
</evidence>
<keyword evidence="1" id="KW-1133">Transmembrane helix</keyword>
<gene>
    <name evidence="2" type="ORF">A628_01701</name>
</gene>
<reference evidence="2 3" key="1">
    <citation type="journal article" date="2014" name="Genome Announc.">
        <title>Whole-Genome Sequencing of Salmonella enterica subsp. enterica Serovar Cubana Strains Isolated from Agricultural Sources.</title>
        <authorList>
            <person name="Benahmed F.H."/>
            <person name="Gopinath G.R."/>
            <person name="Wang H."/>
            <person name="Jean-Gilles Beaubrun J."/>
            <person name="Grim C."/>
            <person name="Cheng C.M."/>
            <person name="McClelland M."/>
            <person name="Ayers S."/>
            <person name="Abbott J."/>
            <person name="Desai P."/>
            <person name="Frye J.G."/>
            <person name="Weinstock G."/>
            <person name="Hammack T.S."/>
            <person name="Hanes D.E."/>
            <person name="Rasmussen M.A."/>
            <person name="Davidson M.K."/>
        </authorList>
    </citation>
    <scope>NUCLEOTIDE SEQUENCE [LARGE SCALE GENOMIC DNA]</scope>
    <source>
        <strain evidence="2">76814</strain>
    </source>
</reference>
<comment type="caution">
    <text evidence="2">The sequence shown here is derived from an EMBL/GenBank/DDBJ whole genome shotgun (WGS) entry which is preliminary data.</text>
</comment>
<feature type="transmembrane region" description="Helical" evidence="1">
    <location>
        <begin position="43"/>
        <end position="68"/>
    </location>
</feature>
<dbReference type="Proteomes" id="UP000018534">
    <property type="component" value="Unassembled WGS sequence"/>
</dbReference>
<evidence type="ECO:0000256" key="1">
    <source>
        <dbReference type="SAM" id="Phobius"/>
    </source>
</evidence>
<proteinExistence type="predicted"/>
<dbReference type="HOGENOM" id="CLU_2481489_0_0_6"/>